<organism evidence="1 2">
    <name type="scientific">Amycolatopsis melonis</name>
    <dbReference type="NCBI Taxonomy" id="3156488"/>
    <lineage>
        <taxon>Bacteria</taxon>
        <taxon>Bacillati</taxon>
        <taxon>Actinomycetota</taxon>
        <taxon>Actinomycetes</taxon>
        <taxon>Pseudonocardiales</taxon>
        <taxon>Pseudonocardiaceae</taxon>
        <taxon>Amycolatopsis</taxon>
    </lineage>
</organism>
<dbReference type="RefSeq" id="WP_348948996.1">
    <property type="nucleotide sequence ID" value="NZ_JBDZYD010000003.1"/>
</dbReference>
<dbReference type="EMBL" id="JBDZYD010000003">
    <property type="protein sequence ID" value="MEQ0559142.1"/>
    <property type="molecule type" value="Genomic_DNA"/>
</dbReference>
<comment type="caution">
    <text evidence="1">The sequence shown here is derived from an EMBL/GenBank/DDBJ whole genome shotgun (WGS) entry which is preliminary data.</text>
</comment>
<dbReference type="GO" id="GO:0032259">
    <property type="term" value="P:methylation"/>
    <property type="evidence" value="ECO:0007669"/>
    <property type="project" value="UniProtKB-KW"/>
</dbReference>
<dbReference type="SUPFAM" id="SSF53335">
    <property type="entry name" value="S-adenosyl-L-methionine-dependent methyltransferases"/>
    <property type="match status" value="1"/>
</dbReference>
<accession>A0ABV0LA02</accession>
<evidence type="ECO:0000313" key="2">
    <source>
        <dbReference type="Proteomes" id="UP001440984"/>
    </source>
</evidence>
<dbReference type="CDD" id="cd02440">
    <property type="entry name" value="AdoMet_MTases"/>
    <property type="match status" value="1"/>
</dbReference>
<dbReference type="PANTHER" id="PTHR43167">
    <property type="entry name" value="PUTATIVE (AFU_ORTHOLOGUE AFUA_6G01830)-RELATED"/>
    <property type="match status" value="1"/>
</dbReference>
<keyword evidence="1" id="KW-0489">Methyltransferase</keyword>
<dbReference type="Proteomes" id="UP001440984">
    <property type="component" value="Unassembled WGS sequence"/>
</dbReference>
<evidence type="ECO:0000313" key="1">
    <source>
        <dbReference type="EMBL" id="MEQ0559142.1"/>
    </source>
</evidence>
<dbReference type="GO" id="GO:0008168">
    <property type="term" value="F:methyltransferase activity"/>
    <property type="evidence" value="ECO:0007669"/>
    <property type="project" value="UniProtKB-KW"/>
</dbReference>
<dbReference type="Pfam" id="PF13578">
    <property type="entry name" value="Methyltransf_24"/>
    <property type="match status" value="1"/>
</dbReference>
<reference evidence="1 2" key="1">
    <citation type="submission" date="2024-05" db="EMBL/GenBank/DDBJ databases">
        <authorList>
            <person name="Zhao H."/>
            <person name="Xu Y."/>
            <person name="Lin S."/>
            <person name="Spain J.C."/>
            <person name="Zhou N.-Y."/>
        </authorList>
    </citation>
    <scope>NUCLEOTIDE SEQUENCE [LARGE SCALE GENOMIC DNA]</scope>
    <source>
        <strain evidence="1 2">NEAU-NG30</strain>
    </source>
</reference>
<dbReference type="PANTHER" id="PTHR43167:SF1">
    <property type="entry name" value="PUTATIVE (AFU_ORTHOLOGUE AFUA_6G01830)-RELATED"/>
    <property type="match status" value="1"/>
</dbReference>
<keyword evidence="2" id="KW-1185">Reference proteome</keyword>
<dbReference type="Gene3D" id="3.40.50.150">
    <property type="entry name" value="Vaccinia Virus protein VP39"/>
    <property type="match status" value="1"/>
</dbReference>
<name>A0ABV0LA02_9PSEU</name>
<dbReference type="EC" id="2.1.1.-" evidence="1"/>
<protein>
    <submittedName>
        <fullName evidence="1">Class I SAM-dependent methyltransferase</fullName>
        <ecNumber evidence="1">2.1.1.-</ecNumber>
    </submittedName>
</protein>
<proteinExistence type="predicted"/>
<gene>
    <name evidence="1" type="ORF">ABJI51_08680</name>
</gene>
<dbReference type="InterPro" id="IPR029063">
    <property type="entry name" value="SAM-dependent_MTases_sf"/>
</dbReference>
<sequence length="203" mass="21552">MSETGTADHAGETDLPELVRRAVRAAGRAGFAFSCHPAQGRLLHLLARGVTGGRIGETGTGFGVGLAWLATGAGPGTTLVSVERDRERHAAAAEVFADVPSVTLLHGDWTELAASGPFDLLVVDGGGQGKGDEPPLEPRRWLRPGGCLVVDDFTPMTGWPPVFRGEPDNARLHWLRHKDLLATELRLTPDLATVVARYPGPRS</sequence>
<keyword evidence="1" id="KW-0808">Transferase</keyword>